<dbReference type="OrthoDB" id="2441647at2759"/>
<evidence type="ECO:0000313" key="8">
    <source>
        <dbReference type="Ensembl" id="ENSXETP00000020906"/>
    </source>
</evidence>
<evidence type="ECO:0000256" key="5">
    <source>
        <dbReference type="SAM" id="Coils"/>
    </source>
</evidence>
<dbReference type="Gene3D" id="1.20.5.500">
    <property type="entry name" value="Single helix bin"/>
    <property type="match status" value="1"/>
</dbReference>
<dbReference type="GeneTree" id="ENSGT00940000154418"/>
<dbReference type="ExpressionAtlas" id="F7DRR7">
    <property type="expression patterns" value="baseline"/>
</dbReference>
<dbReference type="PANTHER" id="PTHR45652">
    <property type="entry name" value="GLIAL FIBRILLARY ACIDIC PROTEIN"/>
    <property type="match status" value="1"/>
</dbReference>
<proteinExistence type="inferred from homology"/>
<feature type="compositionally biased region" description="Polar residues" evidence="6">
    <location>
        <begin position="37"/>
        <end position="54"/>
    </location>
</feature>
<keyword evidence="2 5" id="KW-0175">Coiled coil</keyword>
<dbReference type="KEGG" id="xtr:100101732"/>
<protein>
    <submittedName>
        <fullName evidence="10">Alpha-internexin</fullName>
    </submittedName>
    <submittedName>
        <fullName evidence="8">Internexin neuronal intermediate filament protein alpha</fullName>
    </submittedName>
</protein>
<dbReference type="Bgee" id="ENSXETG00000009478">
    <property type="expression patterns" value="Expressed in brain and 3 other cell types or tissues"/>
</dbReference>
<feature type="region of interest" description="Disordered" evidence="6">
    <location>
        <begin position="23"/>
        <end position="60"/>
    </location>
</feature>
<feature type="coiled-coil region" evidence="5">
    <location>
        <begin position="96"/>
        <end position="228"/>
    </location>
</feature>
<dbReference type="CTD" id="9118"/>
<evidence type="ECO:0000259" key="7">
    <source>
        <dbReference type="PROSITE" id="PS51842"/>
    </source>
</evidence>
<keyword evidence="9" id="KW-1185">Reference proteome</keyword>
<feature type="compositionally biased region" description="Basic and acidic residues" evidence="6">
    <location>
        <begin position="439"/>
        <end position="448"/>
    </location>
</feature>
<dbReference type="InterPro" id="IPR050405">
    <property type="entry name" value="Intermediate_filament"/>
</dbReference>
<dbReference type="HOGENOM" id="CLU_012560_7_3_1"/>
<dbReference type="GeneID" id="100101732"/>
<evidence type="ECO:0000313" key="10">
    <source>
        <dbReference type="RefSeq" id="XP_004915909.1"/>
    </source>
</evidence>
<dbReference type="SMART" id="SM01391">
    <property type="entry name" value="Filament"/>
    <property type="match status" value="1"/>
</dbReference>
<feature type="coiled-coil region" evidence="5">
    <location>
        <begin position="300"/>
        <end position="380"/>
    </location>
</feature>
<dbReference type="FunFam" id="1.20.5.1160:FF:000001">
    <property type="entry name" value="Keratin type II"/>
    <property type="match status" value="1"/>
</dbReference>
<dbReference type="SUPFAM" id="SSF90257">
    <property type="entry name" value="Myosin rod fragments"/>
    <property type="match status" value="1"/>
</dbReference>
<dbReference type="FunFam" id="1.20.5.500:FF:000001">
    <property type="entry name" value="Type II keratin 23"/>
    <property type="match status" value="1"/>
</dbReference>
<dbReference type="SUPFAM" id="SSF64593">
    <property type="entry name" value="Intermediate filament protein, coiled coil region"/>
    <property type="match status" value="2"/>
</dbReference>
<dbReference type="InterPro" id="IPR039008">
    <property type="entry name" value="IF_rod_dom"/>
</dbReference>
<dbReference type="PROSITE" id="PS51842">
    <property type="entry name" value="IF_ROD_2"/>
    <property type="match status" value="1"/>
</dbReference>
<evidence type="ECO:0000256" key="1">
    <source>
        <dbReference type="ARBA" id="ARBA00022754"/>
    </source>
</evidence>
<dbReference type="PRINTS" id="PR01248">
    <property type="entry name" value="TYPE1KERATIN"/>
</dbReference>
<dbReference type="Gene3D" id="1.20.5.170">
    <property type="match status" value="1"/>
</dbReference>
<sequence length="491" mass="56024">MSYGSDHYLSSSYRKIFGDPPRASSARLGVSSSSRATATSGYRSHSLSRSNVPSAPSYRRASRGAGYLAGDNLDLTQTSAVNNEYKIIRTNEKEQLQGLNDRFAMFIEKVHNLEQQNKVLETELTALRQRQSEPSRLGELYQQEIKELRAQLEELNAEKAQIIIERDNLEDDLQKLKGKYEDEIRMREETEYALKSHKKDVDDATLARLDLEKKVESLLDEISFLRKVHDEEVTELMAMLQASQVSVEMELSKPDLTSALKEIRSQYESLAAKNLQSADEWYKSKFANLTEQASRSTELIRANREEINDYRRQLQSKTIEIESLRGTNESLERQLQEMEDRHMAETAGLQDTINQLENELRNTKGEMARHLREYQDLLNVKMALDIEIAAYRKLLEGEETRFSTAGISMMPFNPNPPPSYSYQSRVHSSSTSKVTPAVDSRKKEETDGVSKVVSKSSTRIGETYEEIIEETVVSTKKLDKPDQSDEALVKP</sequence>
<evidence type="ECO:0000256" key="4">
    <source>
        <dbReference type="RuleBase" id="RU000685"/>
    </source>
</evidence>
<dbReference type="GO" id="GO:0045109">
    <property type="term" value="P:intermediate filament organization"/>
    <property type="evidence" value="ECO:0000318"/>
    <property type="project" value="GO_Central"/>
</dbReference>
<gene>
    <name evidence="8 10 11" type="primary">ina</name>
</gene>
<evidence type="ECO:0000256" key="3">
    <source>
        <dbReference type="ARBA" id="ARBA00061646"/>
    </source>
</evidence>
<keyword evidence="1 4" id="KW-0403">Intermediate filament</keyword>
<dbReference type="GO" id="GO:0099160">
    <property type="term" value="C:postsynaptic intermediate filament cytoskeleton"/>
    <property type="evidence" value="ECO:0000318"/>
    <property type="project" value="GO_Central"/>
</dbReference>
<dbReference type="GO" id="GO:0005882">
    <property type="term" value="C:intermediate filament"/>
    <property type="evidence" value="ECO:0000318"/>
    <property type="project" value="GO_Central"/>
</dbReference>
<feature type="domain" description="IF rod" evidence="7">
    <location>
        <begin position="92"/>
        <end position="402"/>
    </location>
</feature>
<dbReference type="Pfam" id="PF04732">
    <property type="entry name" value="Filament_head"/>
    <property type="match status" value="1"/>
</dbReference>
<dbReference type="PROSITE" id="PS00226">
    <property type="entry name" value="IF_ROD_1"/>
    <property type="match status" value="1"/>
</dbReference>
<dbReference type="GO" id="GO:0099184">
    <property type="term" value="F:structural constituent of postsynaptic intermediate filament cytoskeleton"/>
    <property type="evidence" value="ECO:0000318"/>
    <property type="project" value="GO_Central"/>
</dbReference>
<dbReference type="InterPro" id="IPR002957">
    <property type="entry name" value="Keratin_I"/>
</dbReference>
<dbReference type="RefSeq" id="XP_004915909.1">
    <property type="nucleotide sequence ID" value="XM_004915852.4"/>
</dbReference>
<accession>F7DRR7</accession>
<reference evidence="8" key="2">
    <citation type="submission" date="2011-06" db="UniProtKB">
        <authorList>
            <consortium name="Ensembl"/>
        </authorList>
    </citation>
    <scope>IDENTIFICATION</scope>
</reference>
<dbReference type="Ensembl" id="ENSXETT00000020906">
    <property type="protein sequence ID" value="ENSXETP00000020906"/>
    <property type="gene ID" value="ENSXETG00000009478"/>
</dbReference>
<feature type="compositionally biased region" description="Low complexity" evidence="6">
    <location>
        <begin position="420"/>
        <end position="432"/>
    </location>
</feature>
<dbReference type="AGR" id="Xenbase:XB-GENE-492716"/>
<organism evidence="8">
    <name type="scientific">Xenopus tropicalis</name>
    <name type="common">Western clawed frog</name>
    <name type="synonym">Silurana tropicalis</name>
    <dbReference type="NCBI Taxonomy" id="8364"/>
    <lineage>
        <taxon>Eukaryota</taxon>
        <taxon>Metazoa</taxon>
        <taxon>Chordata</taxon>
        <taxon>Craniata</taxon>
        <taxon>Vertebrata</taxon>
        <taxon>Euteleostomi</taxon>
        <taxon>Amphibia</taxon>
        <taxon>Batrachia</taxon>
        <taxon>Anura</taxon>
        <taxon>Pipoidea</taxon>
        <taxon>Pipidae</taxon>
        <taxon>Xenopodinae</taxon>
        <taxon>Xenopus</taxon>
        <taxon>Silurana</taxon>
    </lineage>
</organism>
<comment type="similarity">
    <text evidence="3 4">Belongs to the intermediate filament family.</text>
</comment>
<dbReference type="OMA" id="CASSYRK"/>
<evidence type="ECO:0000313" key="9">
    <source>
        <dbReference type="Proteomes" id="UP000008143"/>
    </source>
</evidence>
<reference evidence="8" key="1">
    <citation type="journal article" date="2010" name="Science">
        <title>The genome of the Western clawed frog Xenopus tropicalis.</title>
        <authorList>
            <person name="Hellsten U."/>
            <person name="Harland R.M."/>
            <person name="Gilchrist M.J."/>
            <person name="Hendrix D."/>
            <person name="Jurka J."/>
            <person name="Kapitonov V."/>
            <person name="Ovcharenko I."/>
            <person name="Putnam N.H."/>
            <person name="Shu S."/>
            <person name="Taher L."/>
            <person name="Blitz I.L."/>
            <person name="Blumberg B."/>
            <person name="Dichmann D.S."/>
            <person name="Dubchak I."/>
            <person name="Amaya E."/>
            <person name="Detter J.C."/>
            <person name="Fletcher R."/>
            <person name="Gerhard D.S."/>
            <person name="Goodstein D."/>
            <person name="Graves T."/>
            <person name="Grigoriev I.V."/>
            <person name="Grimwood J."/>
            <person name="Kawashima T."/>
            <person name="Lindquist E."/>
            <person name="Lucas S.M."/>
            <person name="Mead P.E."/>
            <person name="Mitros T."/>
            <person name="Ogino H."/>
            <person name="Ohta Y."/>
            <person name="Poliakov A.V."/>
            <person name="Pollet N."/>
            <person name="Robert J."/>
            <person name="Salamov A."/>
            <person name="Sater A.K."/>
            <person name="Schmutz J."/>
            <person name="Terry A."/>
            <person name="Vize P.D."/>
            <person name="Warren W.C."/>
            <person name="Wells D."/>
            <person name="Wills A."/>
            <person name="Wilson R.K."/>
            <person name="Zimmerman L.B."/>
            <person name="Zorn A.M."/>
            <person name="Grainger R."/>
            <person name="Grammer T."/>
            <person name="Khokha M.K."/>
            <person name="Richardson P.M."/>
            <person name="Rokhsar D.S."/>
        </authorList>
    </citation>
    <scope>NUCLEOTIDE SEQUENCE [LARGE SCALE GENOMIC DNA]</scope>
    <source>
        <strain evidence="8">Nigerian</strain>
    </source>
</reference>
<feature type="compositionally biased region" description="Low complexity" evidence="6">
    <location>
        <begin position="23"/>
        <end position="36"/>
    </location>
</feature>
<evidence type="ECO:0000256" key="2">
    <source>
        <dbReference type="ARBA" id="ARBA00023054"/>
    </source>
</evidence>
<feature type="region of interest" description="Disordered" evidence="6">
    <location>
        <begin position="416"/>
        <end position="456"/>
    </location>
</feature>
<name>F7DRR7_XENTR</name>
<dbReference type="Proteomes" id="UP000008143">
    <property type="component" value="Chromosome 7"/>
</dbReference>
<dbReference type="Xenbase" id="XB-GENE-492716">
    <property type="gene designation" value="ina"/>
</dbReference>
<reference evidence="10" key="3">
    <citation type="submission" date="2025-04" db="UniProtKB">
        <authorList>
            <consortium name="RefSeq"/>
        </authorList>
    </citation>
    <scope>IDENTIFICATION</scope>
    <source>
        <strain evidence="10">Nigerian</strain>
        <tissue evidence="10">Liver and blood</tissue>
    </source>
</reference>
<dbReference type="FunFam" id="1.20.5.170:FF:000002">
    <property type="entry name" value="Type I keratin KA11"/>
    <property type="match status" value="1"/>
</dbReference>
<dbReference type="InterPro" id="IPR006821">
    <property type="entry name" value="Intermed_filament_DNA-bd"/>
</dbReference>
<evidence type="ECO:0000256" key="6">
    <source>
        <dbReference type="SAM" id="MobiDB-lite"/>
    </source>
</evidence>
<dbReference type="AlphaFoldDB" id="F7DRR7"/>
<dbReference type="Pfam" id="PF00038">
    <property type="entry name" value="Filament"/>
    <property type="match status" value="1"/>
</dbReference>
<dbReference type="Gene3D" id="1.20.5.1160">
    <property type="entry name" value="Vasodilator-stimulated phosphoprotein"/>
    <property type="match status" value="1"/>
</dbReference>
<dbReference type="PANTHER" id="PTHR45652:SF18">
    <property type="entry name" value="ALPHA-INTERNEXIN"/>
    <property type="match status" value="1"/>
</dbReference>
<dbReference type="InterPro" id="IPR018039">
    <property type="entry name" value="IF_conserved"/>
</dbReference>
<evidence type="ECO:0000313" key="11">
    <source>
        <dbReference type="Xenbase" id="XB-GENE-492716"/>
    </source>
</evidence>
<dbReference type="eggNOG" id="ENOG502RAU0">
    <property type="taxonomic scope" value="Eukaryota"/>
</dbReference>